<dbReference type="PANTHER" id="PTHR22996:SF4">
    <property type="entry name" value="E3 UBIQUITIN-PROTEIN LIGASE LUL4-RELATED"/>
    <property type="match status" value="1"/>
</dbReference>
<dbReference type="GO" id="GO:0016567">
    <property type="term" value="P:protein ubiquitination"/>
    <property type="evidence" value="ECO:0007669"/>
    <property type="project" value="TreeGrafter"/>
</dbReference>
<proteinExistence type="predicted"/>
<gene>
    <name evidence="10" type="ORF">NE237_015240</name>
</gene>
<dbReference type="SUPFAM" id="SSF101447">
    <property type="entry name" value="Formin homology 2 domain (FH2 domain)"/>
    <property type="match status" value="1"/>
</dbReference>
<keyword evidence="11" id="KW-1185">Reference proteome</keyword>
<dbReference type="Gene3D" id="3.30.40.10">
    <property type="entry name" value="Zinc/RING finger domain, C3HC4 (zinc finger)"/>
    <property type="match status" value="1"/>
</dbReference>
<reference evidence="10" key="1">
    <citation type="journal article" date="2023" name="Plant J.">
        <title>The genome of the king protea, Protea cynaroides.</title>
        <authorList>
            <person name="Chang J."/>
            <person name="Duong T.A."/>
            <person name="Schoeman C."/>
            <person name="Ma X."/>
            <person name="Roodt D."/>
            <person name="Barker N."/>
            <person name="Li Z."/>
            <person name="Van de Peer Y."/>
            <person name="Mizrachi E."/>
        </authorList>
    </citation>
    <scope>NUCLEOTIDE SEQUENCE</scope>
    <source>
        <tissue evidence="10">Young leaves</tissue>
    </source>
</reference>
<feature type="region of interest" description="Disordered" evidence="8">
    <location>
        <begin position="13"/>
        <end position="50"/>
    </location>
</feature>
<keyword evidence="5" id="KW-0863">Zinc-finger</keyword>
<evidence type="ECO:0000256" key="8">
    <source>
        <dbReference type="SAM" id="MobiDB-lite"/>
    </source>
</evidence>
<dbReference type="Pfam" id="PF26192">
    <property type="entry name" value="RNF157-like_N"/>
    <property type="match status" value="2"/>
</dbReference>
<dbReference type="GO" id="GO:0008270">
    <property type="term" value="F:zinc ion binding"/>
    <property type="evidence" value="ECO:0007669"/>
    <property type="project" value="UniProtKB-KW"/>
</dbReference>
<accession>A0A9Q0KDP2</accession>
<dbReference type="EC" id="2.3.2.27" evidence="2"/>
<organism evidence="10 11">
    <name type="scientific">Protea cynaroides</name>
    <dbReference type="NCBI Taxonomy" id="273540"/>
    <lineage>
        <taxon>Eukaryota</taxon>
        <taxon>Viridiplantae</taxon>
        <taxon>Streptophyta</taxon>
        <taxon>Embryophyta</taxon>
        <taxon>Tracheophyta</taxon>
        <taxon>Spermatophyta</taxon>
        <taxon>Magnoliopsida</taxon>
        <taxon>Proteales</taxon>
        <taxon>Proteaceae</taxon>
        <taxon>Protea</taxon>
    </lineage>
</organism>
<evidence type="ECO:0000313" key="11">
    <source>
        <dbReference type="Proteomes" id="UP001141806"/>
    </source>
</evidence>
<protein>
    <recommendedName>
        <fullName evidence="2">RING-type E3 ubiquitin transferase</fullName>
        <ecNumber evidence="2">2.3.2.27</ecNumber>
    </recommendedName>
</protein>
<name>A0A9Q0KDP2_9MAGN</name>
<comment type="caution">
    <text evidence="10">The sequence shown here is derived from an EMBL/GenBank/DDBJ whole genome shotgun (WGS) entry which is preliminary data.</text>
</comment>
<comment type="catalytic activity">
    <reaction evidence="1">
        <text>S-ubiquitinyl-[E2 ubiquitin-conjugating enzyme]-L-cysteine + [acceptor protein]-L-lysine = [E2 ubiquitin-conjugating enzyme]-L-cysteine + N(6)-ubiquitinyl-[acceptor protein]-L-lysine.</text>
        <dbReference type="EC" id="2.3.2.27"/>
    </reaction>
</comment>
<evidence type="ECO:0000259" key="9">
    <source>
        <dbReference type="Pfam" id="PF26192"/>
    </source>
</evidence>
<evidence type="ECO:0000256" key="7">
    <source>
        <dbReference type="ARBA" id="ARBA00022833"/>
    </source>
</evidence>
<dbReference type="InterPro" id="IPR058981">
    <property type="entry name" value="MGRN1/RNF157-like_N"/>
</dbReference>
<keyword evidence="4" id="KW-0479">Metal-binding</keyword>
<feature type="compositionally biased region" description="Pro residues" evidence="8">
    <location>
        <begin position="34"/>
        <end position="50"/>
    </location>
</feature>
<evidence type="ECO:0000256" key="4">
    <source>
        <dbReference type="ARBA" id="ARBA00022723"/>
    </source>
</evidence>
<dbReference type="GO" id="GO:0061630">
    <property type="term" value="F:ubiquitin protein ligase activity"/>
    <property type="evidence" value="ECO:0007669"/>
    <property type="project" value="UniProtKB-EC"/>
</dbReference>
<evidence type="ECO:0000256" key="2">
    <source>
        <dbReference type="ARBA" id="ARBA00012483"/>
    </source>
</evidence>
<dbReference type="OrthoDB" id="1711136at2759"/>
<evidence type="ECO:0000256" key="6">
    <source>
        <dbReference type="ARBA" id="ARBA00022786"/>
    </source>
</evidence>
<sequence>MGLLFSTRRNNNLLHNSLPSQPIDSSPVTSELSAPPPPPPSSSYPPPPPPYADHGYRVCRTIKYNVVVHKDTIKLEVDETSPDCHLVSFIFDVLGDGSITVFYFAKEGADCSFSPLYPEAYMPVRIPVQNGLRQKFRQSPGTGINLRLLELDDLSEPSPDKDVFPLVILAESCLPARSVDDQLAGVDYNVRGAKCVICMAEPIDTAVLPCRHMLMCSECGDENKLLHIEVKIGGGVDMKQDHLNIPADKDELKVIQALLKTCHNWRNQSNSATGCFWVGIEYHYLLLCKRRGRLQLEPLYPETYMPVRAPIQNGLCQKFYQSPGTGINLRLFELDDLSKPSPDEDIFPLVILAESCLPAQSVDDQLGQSLPPTPSIHAQITQAIFEKNSRDDSFRAKVVKQILWSNDRVRYELNDFYALGNPFTAGIDNNDRRMNCVICMAEPIDTVVLPCRRLLRFIKSISVLSFAGFKITFR</sequence>
<feature type="domain" description="MGRN1/RNF157-like N-terminal" evidence="9">
    <location>
        <begin position="294"/>
        <end position="413"/>
    </location>
</feature>
<dbReference type="AlphaFoldDB" id="A0A9Q0KDP2"/>
<dbReference type="Proteomes" id="UP001141806">
    <property type="component" value="Unassembled WGS sequence"/>
</dbReference>
<dbReference type="Pfam" id="PF13920">
    <property type="entry name" value="zf-C3HC4_3"/>
    <property type="match status" value="1"/>
</dbReference>
<dbReference type="InterPro" id="IPR013083">
    <property type="entry name" value="Znf_RING/FYVE/PHD"/>
</dbReference>
<dbReference type="InterPro" id="IPR045194">
    <property type="entry name" value="MGRN1/RNF157-like"/>
</dbReference>
<feature type="compositionally biased region" description="Polar residues" evidence="8">
    <location>
        <begin position="13"/>
        <end position="32"/>
    </location>
</feature>
<dbReference type="EMBL" id="JAMYWD010000006">
    <property type="protein sequence ID" value="KAJ4968539.1"/>
    <property type="molecule type" value="Genomic_DNA"/>
</dbReference>
<evidence type="ECO:0000256" key="1">
    <source>
        <dbReference type="ARBA" id="ARBA00000900"/>
    </source>
</evidence>
<evidence type="ECO:0000256" key="5">
    <source>
        <dbReference type="ARBA" id="ARBA00022771"/>
    </source>
</evidence>
<dbReference type="PANTHER" id="PTHR22996">
    <property type="entry name" value="MAHOGUNIN"/>
    <property type="match status" value="1"/>
</dbReference>
<keyword evidence="7" id="KW-0862">Zinc</keyword>
<keyword evidence="6" id="KW-0833">Ubl conjugation pathway</keyword>
<feature type="domain" description="MGRN1/RNF157-like N-terminal" evidence="9">
    <location>
        <begin position="66"/>
        <end position="179"/>
    </location>
</feature>
<evidence type="ECO:0000313" key="10">
    <source>
        <dbReference type="EMBL" id="KAJ4968539.1"/>
    </source>
</evidence>
<evidence type="ECO:0000256" key="3">
    <source>
        <dbReference type="ARBA" id="ARBA00022679"/>
    </source>
</evidence>
<keyword evidence="3" id="KW-0808">Transferase</keyword>